<proteinExistence type="inferred from homology"/>
<evidence type="ECO:0000256" key="3">
    <source>
        <dbReference type="ARBA" id="ARBA00022741"/>
    </source>
</evidence>
<dbReference type="SMART" id="SM00382">
    <property type="entry name" value="AAA"/>
    <property type="match status" value="1"/>
</dbReference>
<dbReference type="RefSeq" id="WP_160185573.1">
    <property type="nucleotide sequence ID" value="NZ_CP050079.1"/>
</dbReference>
<name>A0AAW8YEB8_PEDAC</name>
<dbReference type="InterPro" id="IPR003439">
    <property type="entry name" value="ABC_transporter-like_ATP-bd"/>
</dbReference>
<dbReference type="GeneID" id="57366798"/>
<dbReference type="EMBL" id="JAWJAV010000002">
    <property type="protein sequence ID" value="MDV2620915.1"/>
    <property type="molecule type" value="Genomic_DNA"/>
</dbReference>
<dbReference type="GO" id="GO:0016887">
    <property type="term" value="F:ATP hydrolysis activity"/>
    <property type="evidence" value="ECO:0007669"/>
    <property type="project" value="InterPro"/>
</dbReference>
<gene>
    <name evidence="6" type="ORF">R0G89_04110</name>
</gene>
<sequence>MTTLQIKNLKKKIGGRQVIDIKESNFQSQKIYGIVGPNGTGKTTFLKCVCGLLTPDEGEIYINGKQTTNKNRGEFLRLMGSVFAQSDSIFDLSVNELLEEHYYFFDLPRPKNWQVLLNKVGLNVDPAMKLGEMSLGMRQRFLLSIAISHQPQILILDEPFNGLDPDGVAQTKQIIRDFAQKNLVMVTSHSFGDLANVVTDVVVMEKGRMGQSESLATINKRFADGLLGFYHKEITQFNG</sequence>
<reference evidence="6" key="2">
    <citation type="submission" date="2023-10" db="EMBL/GenBank/DDBJ databases">
        <authorList>
            <person name="Khurajog B."/>
        </authorList>
    </citation>
    <scope>NUCLEOTIDE SEQUENCE</scope>
    <source>
        <strain evidence="6">BF9</strain>
    </source>
</reference>
<dbReference type="SUPFAM" id="SSF52540">
    <property type="entry name" value="P-loop containing nucleoside triphosphate hydrolases"/>
    <property type="match status" value="1"/>
</dbReference>
<dbReference type="PROSITE" id="PS00211">
    <property type="entry name" value="ABC_TRANSPORTER_1"/>
    <property type="match status" value="1"/>
</dbReference>
<protein>
    <submittedName>
        <fullName evidence="6">ABC transporter ATP-binding protein</fullName>
    </submittedName>
</protein>
<evidence type="ECO:0000313" key="6">
    <source>
        <dbReference type="EMBL" id="MDV2620915.1"/>
    </source>
</evidence>
<evidence type="ECO:0000259" key="5">
    <source>
        <dbReference type="PROSITE" id="PS50893"/>
    </source>
</evidence>
<reference evidence="6" key="1">
    <citation type="journal article" date="2023" name="PeerJ">
        <title>Selection and evaluation of lactic acid bacteria from chicken feces in Thailand as potential probiotics.</title>
        <authorList>
            <person name="Khurajog B."/>
            <person name="Disastra Y."/>
            <person name="Lawwyne L.D."/>
            <person name="Sirichokchatchawan W."/>
            <person name="Niyomtham W."/>
            <person name="Yindee J."/>
            <person name="Hampson D.J."/>
            <person name="Prapasarakul N."/>
        </authorList>
    </citation>
    <scope>NUCLEOTIDE SEQUENCE</scope>
    <source>
        <strain evidence="6">BF9</strain>
    </source>
</reference>
<dbReference type="Pfam" id="PF00005">
    <property type="entry name" value="ABC_tran"/>
    <property type="match status" value="1"/>
</dbReference>
<keyword evidence="3" id="KW-0547">Nucleotide-binding</keyword>
<keyword evidence="2" id="KW-0813">Transport</keyword>
<evidence type="ECO:0000256" key="4">
    <source>
        <dbReference type="ARBA" id="ARBA00022840"/>
    </source>
</evidence>
<dbReference type="AlphaFoldDB" id="A0AAW8YEB8"/>
<keyword evidence="4 6" id="KW-0067">ATP-binding</keyword>
<dbReference type="Proteomes" id="UP001280897">
    <property type="component" value="Unassembled WGS sequence"/>
</dbReference>
<dbReference type="CDD" id="cd03230">
    <property type="entry name" value="ABC_DR_subfamily_A"/>
    <property type="match status" value="1"/>
</dbReference>
<accession>A0AAW8YEB8</accession>
<dbReference type="InterPro" id="IPR027417">
    <property type="entry name" value="P-loop_NTPase"/>
</dbReference>
<comment type="similarity">
    <text evidence="1">Belongs to the ABC transporter superfamily.</text>
</comment>
<dbReference type="PANTHER" id="PTHR43335">
    <property type="entry name" value="ABC TRANSPORTER, ATP-BINDING PROTEIN"/>
    <property type="match status" value="1"/>
</dbReference>
<evidence type="ECO:0000256" key="1">
    <source>
        <dbReference type="ARBA" id="ARBA00005417"/>
    </source>
</evidence>
<dbReference type="GO" id="GO:0005524">
    <property type="term" value="F:ATP binding"/>
    <property type="evidence" value="ECO:0007669"/>
    <property type="project" value="UniProtKB-KW"/>
</dbReference>
<dbReference type="Gene3D" id="3.40.50.300">
    <property type="entry name" value="P-loop containing nucleotide triphosphate hydrolases"/>
    <property type="match status" value="1"/>
</dbReference>
<dbReference type="InterPro" id="IPR017871">
    <property type="entry name" value="ABC_transporter-like_CS"/>
</dbReference>
<organism evidence="6 7">
    <name type="scientific">Pediococcus acidilactici</name>
    <dbReference type="NCBI Taxonomy" id="1254"/>
    <lineage>
        <taxon>Bacteria</taxon>
        <taxon>Bacillati</taxon>
        <taxon>Bacillota</taxon>
        <taxon>Bacilli</taxon>
        <taxon>Lactobacillales</taxon>
        <taxon>Lactobacillaceae</taxon>
        <taxon>Pediococcus</taxon>
        <taxon>Pediococcus acidilactici group</taxon>
    </lineage>
</organism>
<evidence type="ECO:0000256" key="2">
    <source>
        <dbReference type="ARBA" id="ARBA00022448"/>
    </source>
</evidence>
<feature type="domain" description="ABC transporter" evidence="5">
    <location>
        <begin position="4"/>
        <end position="231"/>
    </location>
</feature>
<dbReference type="PROSITE" id="PS50893">
    <property type="entry name" value="ABC_TRANSPORTER_2"/>
    <property type="match status" value="1"/>
</dbReference>
<dbReference type="PANTHER" id="PTHR43335:SF8">
    <property type="entry name" value="ABC TRANSPORTER, ATP-BINDING PROTEIN"/>
    <property type="match status" value="1"/>
</dbReference>
<dbReference type="InterPro" id="IPR003593">
    <property type="entry name" value="AAA+_ATPase"/>
</dbReference>
<evidence type="ECO:0000313" key="7">
    <source>
        <dbReference type="Proteomes" id="UP001280897"/>
    </source>
</evidence>
<comment type="caution">
    <text evidence="6">The sequence shown here is derived from an EMBL/GenBank/DDBJ whole genome shotgun (WGS) entry which is preliminary data.</text>
</comment>